<dbReference type="GO" id="GO:0003729">
    <property type="term" value="F:mRNA binding"/>
    <property type="evidence" value="ECO:0007669"/>
    <property type="project" value="InterPro"/>
</dbReference>
<name>A0AAD5YMS8_9AGAR</name>
<dbReference type="GO" id="GO:0005849">
    <property type="term" value="C:mRNA cleavage factor complex"/>
    <property type="evidence" value="ECO:0007669"/>
    <property type="project" value="InterPro"/>
</dbReference>
<proteinExistence type="predicted"/>
<dbReference type="EMBL" id="JANIEX010000738">
    <property type="protein sequence ID" value="KAJ3563631.1"/>
    <property type="molecule type" value="Genomic_DNA"/>
</dbReference>
<reference evidence="1" key="1">
    <citation type="submission" date="2022-07" db="EMBL/GenBank/DDBJ databases">
        <title>Genome Sequence of Leucocoprinus birnbaumii.</title>
        <authorList>
            <person name="Buettner E."/>
        </authorList>
    </citation>
    <scope>NUCLEOTIDE SEQUENCE</scope>
    <source>
        <strain evidence="1">VT141</strain>
    </source>
</reference>
<evidence type="ECO:0000313" key="2">
    <source>
        <dbReference type="Proteomes" id="UP001213000"/>
    </source>
</evidence>
<protein>
    <recommendedName>
        <fullName evidence="3">Cleavage and polyadenylation specificity factor subunit 5</fullName>
    </recommendedName>
</protein>
<dbReference type="GO" id="GO:0031124">
    <property type="term" value="P:mRNA 3'-end processing"/>
    <property type="evidence" value="ECO:0007669"/>
    <property type="project" value="InterPro"/>
</dbReference>
<organism evidence="1 2">
    <name type="scientific">Leucocoprinus birnbaumii</name>
    <dbReference type="NCBI Taxonomy" id="56174"/>
    <lineage>
        <taxon>Eukaryota</taxon>
        <taxon>Fungi</taxon>
        <taxon>Dikarya</taxon>
        <taxon>Basidiomycota</taxon>
        <taxon>Agaricomycotina</taxon>
        <taxon>Agaricomycetes</taxon>
        <taxon>Agaricomycetidae</taxon>
        <taxon>Agaricales</taxon>
        <taxon>Agaricineae</taxon>
        <taxon>Agaricaceae</taxon>
        <taxon>Leucocoprinus</taxon>
    </lineage>
</organism>
<dbReference type="Proteomes" id="UP001213000">
    <property type="component" value="Unassembled WGS sequence"/>
</dbReference>
<dbReference type="Pfam" id="PF13869">
    <property type="entry name" value="NUDIX_2"/>
    <property type="match status" value="1"/>
</dbReference>
<sequence>MACAARSKASSSSTTTDTPTFLLLQIANAFFKLPGDYLKPGEDEIEGLKKRLDDRLAPPTHSQQFDSTHGVDNEWEIGDCLAQWWRPNFETFMYPFVPAHITKPKECKKLFLVQMPERSTSLNFHLLIFKIAQLLRLTFNSFTSPEVLAVPKNMKLLAIPLFELYDNAARYDTTSSINDRLFTLSSPGLALEFPHTYHLLRFAPSLVVFLVTGPNIQYLTLEPPRTKCESVRQASPSFSKLLLQPKTVWIRPTRDKLIIRILFVLPTLFRLDLGAHDLVCEVEIRFNNAMRSSDRVL</sequence>
<dbReference type="AlphaFoldDB" id="A0AAD5YMS8"/>
<evidence type="ECO:0008006" key="3">
    <source>
        <dbReference type="Google" id="ProtNLM"/>
    </source>
</evidence>
<keyword evidence="2" id="KW-1185">Reference proteome</keyword>
<dbReference type="Gene3D" id="3.90.79.10">
    <property type="entry name" value="Nucleoside Triphosphate Pyrophosphohydrolase"/>
    <property type="match status" value="1"/>
</dbReference>
<evidence type="ECO:0000313" key="1">
    <source>
        <dbReference type="EMBL" id="KAJ3563631.1"/>
    </source>
</evidence>
<dbReference type="InterPro" id="IPR016706">
    <property type="entry name" value="Cleav_polyA_spec_factor_su5"/>
</dbReference>
<dbReference type="PANTHER" id="PTHR13047">
    <property type="entry name" value="PRE-MRNA CLEAVAGE FACTOR IM, 25KD SUBUNIT"/>
    <property type="match status" value="1"/>
</dbReference>
<gene>
    <name evidence="1" type="ORF">NP233_g8811</name>
</gene>
<comment type="caution">
    <text evidence="1">The sequence shown here is derived from an EMBL/GenBank/DDBJ whole genome shotgun (WGS) entry which is preliminary data.</text>
</comment>
<accession>A0AAD5YMS8</accession>